<feature type="region of interest" description="Disordered" evidence="6">
    <location>
        <begin position="1"/>
        <end position="49"/>
    </location>
</feature>
<feature type="compositionally biased region" description="Polar residues" evidence="6">
    <location>
        <begin position="1036"/>
        <end position="1055"/>
    </location>
</feature>
<proteinExistence type="predicted"/>
<comment type="caution">
    <text evidence="10">The sequence shown here is derived from an EMBL/GenBank/DDBJ whole genome shotgun (WGS) entry which is preliminary data.</text>
</comment>
<dbReference type="GO" id="GO:0003676">
    <property type="term" value="F:nucleic acid binding"/>
    <property type="evidence" value="ECO:0007669"/>
    <property type="project" value="InterPro"/>
</dbReference>
<dbReference type="GO" id="GO:0003724">
    <property type="term" value="F:RNA helicase activity"/>
    <property type="evidence" value="ECO:0007669"/>
    <property type="project" value="InterPro"/>
</dbReference>
<feature type="domain" description="DEAD-box RNA helicase Q" evidence="9">
    <location>
        <begin position="59"/>
        <end position="87"/>
    </location>
</feature>
<feature type="region of interest" description="Disordered" evidence="6">
    <location>
        <begin position="983"/>
        <end position="1005"/>
    </location>
</feature>
<evidence type="ECO:0000313" key="11">
    <source>
        <dbReference type="Proteomes" id="UP000747399"/>
    </source>
</evidence>
<dbReference type="SMART" id="SM00490">
    <property type="entry name" value="HELICc"/>
    <property type="match status" value="1"/>
</dbReference>
<feature type="compositionally biased region" description="Low complexity" evidence="6">
    <location>
        <begin position="794"/>
        <end position="826"/>
    </location>
</feature>
<evidence type="ECO:0000259" key="7">
    <source>
        <dbReference type="PROSITE" id="PS51192"/>
    </source>
</evidence>
<dbReference type="Proteomes" id="UP000747399">
    <property type="component" value="Unassembled WGS sequence"/>
</dbReference>
<feature type="region of interest" description="Disordered" evidence="6">
    <location>
        <begin position="551"/>
        <end position="593"/>
    </location>
</feature>
<feature type="compositionally biased region" description="Basic and acidic residues" evidence="6">
    <location>
        <begin position="983"/>
        <end position="992"/>
    </location>
</feature>
<evidence type="ECO:0000256" key="5">
    <source>
        <dbReference type="PROSITE-ProRule" id="PRU00552"/>
    </source>
</evidence>
<reference evidence="10" key="1">
    <citation type="journal article" date="2021" name="Proc. Natl. Acad. Sci. U.S.A.">
        <title>Three genomes in the algal genus Volvox reveal the fate of a haploid sex-determining region after a transition to homothallism.</title>
        <authorList>
            <person name="Yamamoto K."/>
            <person name="Hamaji T."/>
            <person name="Kawai-Toyooka H."/>
            <person name="Matsuzaki R."/>
            <person name="Takahashi F."/>
            <person name="Nishimura Y."/>
            <person name="Kawachi M."/>
            <person name="Noguchi H."/>
            <person name="Minakuchi Y."/>
            <person name="Umen J.G."/>
            <person name="Toyoda A."/>
            <person name="Nozaki H."/>
        </authorList>
    </citation>
    <scope>NUCLEOTIDE SEQUENCE</scope>
    <source>
        <strain evidence="10">NIES-3780</strain>
    </source>
</reference>
<gene>
    <name evidence="10" type="ORF">Vafri_2724</name>
</gene>
<dbReference type="InterPro" id="IPR014014">
    <property type="entry name" value="RNA_helicase_DEAD_Q_motif"/>
</dbReference>
<evidence type="ECO:0000259" key="9">
    <source>
        <dbReference type="PROSITE" id="PS51195"/>
    </source>
</evidence>
<evidence type="ECO:0000256" key="1">
    <source>
        <dbReference type="ARBA" id="ARBA00022741"/>
    </source>
</evidence>
<dbReference type="Pfam" id="PF00271">
    <property type="entry name" value="Helicase_C"/>
    <property type="match status" value="1"/>
</dbReference>
<evidence type="ECO:0000256" key="4">
    <source>
        <dbReference type="ARBA" id="ARBA00022840"/>
    </source>
</evidence>
<dbReference type="SUPFAM" id="SSF52540">
    <property type="entry name" value="P-loop containing nucleoside triphosphate hydrolases"/>
    <property type="match status" value="1"/>
</dbReference>
<dbReference type="PROSITE" id="PS51192">
    <property type="entry name" value="HELICASE_ATP_BIND_1"/>
    <property type="match status" value="1"/>
</dbReference>
<feature type="compositionally biased region" description="Pro residues" evidence="6">
    <location>
        <begin position="32"/>
        <end position="42"/>
    </location>
</feature>
<keyword evidence="4" id="KW-0067">ATP-binding</keyword>
<feature type="domain" description="Helicase ATP-binding" evidence="7">
    <location>
        <begin position="90"/>
        <end position="263"/>
    </location>
</feature>
<organism evidence="10 11">
    <name type="scientific">Volvox africanus</name>
    <dbReference type="NCBI Taxonomy" id="51714"/>
    <lineage>
        <taxon>Eukaryota</taxon>
        <taxon>Viridiplantae</taxon>
        <taxon>Chlorophyta</taxon>
        <taxon>core chlorophytes</taxon>
        <taxon>Chlorophyceae</taxon>
        <taxon>CS clade</taxon>
        <taxon>Chlamydomonadales</taxon>
        <taxon>Volvocaceae</taxon>
        <taxon>Volvox</taxon>
    </lineage>
</organism>
<feature type="region of interest" description="Disordered" evidence="6">
    <location>
        <begin position="1036"/>
        <end position="1102"/>
    </location>
</feature>
<dbReference type="InterPro" id="IPR014001">
    <property type="entry name" value="Helicase_ATP-bd"/>
</dbReference>
<feature type="short sequence motif" description="Q motif" evidence="5">
    <location>
        <begin position="59"/>
        <end position="87"/>
    </location>
</feature>
<evidence type="ECO:0000256" key="3">
    <source>
        <dbReference type="ARBA" id="ARBA00022806"/>
    </source>
</evidence>
<dbReference type="Gene3D" id="3.40.50.300">
    <property type="entry name" value="P-loop containing nucleotide triphosphate hydrolases"/>
    <property type="match status" value="2"/>
</dbReference>
<dbReference type="PROSITE" id="PS51195">
    <property type="entry name" value="Q_MOTIF"/>
    <property type="match status" value="1"/>
</dbReference>
<dbReference type="GO" id="GO:0016787">
    <property type="term" value="F:hydrolase activity"/>
    <property type="evidence" value="ECO:0007669"/>
    <property type="project" value="UniProtKB-KW"/>
</dbReference>
<dbReference type="GO" id="GO:0005524">
    <property type="term" value="F:ATP binding"/>
    <property type="evidence" value="ECO:0007669"/>
    <property type="project" value="UniProtKB-KW"/>
</dbReference>
<feature type="compositionally biased region" description="Basic and acidic residues" evidence="6">
    <location>
        <begin position="489"/>
        <end position="505"/>
    </location>
</feature>
<feature type="compositionally biased region" description="Basic and acidic residues" evidence="6">
    <location>
        <begin position="19"/>
        <end position="28"/>
    </location>
</feature>
<dbReference type="InterPro" id="IPR027417">
    <property type="entry name" value="P-loop_NTPase"/>
</dbReference>
<keyword evidence="2" id="KW-0378">Hydrolase</keyword>
<dbReference type="InterPro" id="IPR050079">
    <property type="entry name" value="DEAD_box_RNA_helicase"/>
</dbReference>
<feature type="compositionally biased region" description="Polar residues" evidence="6">
    <location>
        <begin position="557"/>
        <end position="573"/>
    </location>
</feature>
<sequence length="1292" mass="137770">MESPDSGVTVCRTGQNLEETNKEEDGCSRRPGSPPHPAPLPHRPAAVRARTEDVVSDAASFRELMISDPLVHSLVKAGFERPSPVQKAAIPLGRIGTDLIVQAKSGTGKTVVFAVICLERIKPELSSTQALILAPTREIAIQSEEVIRTLASELPAPPVTSAVFVGGLPMLDDEKKLRRLCHVAVGTPGRVGALLQVERLVTSGLTLLVLDEVDSLLGDSFYEDVTWIYDQLPKRKQVLAFSATYTPELLADLEPLMRRPQRVMMCSETVSLLGVKQFYELVPAEPVAELESCRRSGDSTDAGDTAGVADGVAEPRAAATASATPAVFRRKVQQLLRLLGSVSFHQAAVFCNHKPRAEWLAAQLSAAGYPAAYLSGDRAQSERMEAMTAVRGFKLRVVVSTDVMARGVDLDRVNLVINLDLPYDAATYMHRVGRTGRFGSRGVCVSFVTAAELALLVLYVDEQSAAATATAASAAAAAEANGGGTGGERPVDRAADQEVGSEKGHGGAAELLLPLPQIIPEDLYGYELESEWERQALLQLVKNERQARQQKQEQQQGLTSVVVQESNAATAPTSRARDGELPDPPASQPLLDLPPLPEEIEAVRRAEQAVQAAARKAEKALRKQQQHQVEEQEATEQHRAQQHQGHEAKWRSYGDMEYGNHWYGYNGYGYGYAYGDWPSGDAVANASRPFQPYNYSGSAPGPMHAPAYSGYHYGPHGALYPYQDKSSAYDHQAGNAAYGTWGGTYGGSSAGQSQHAAAAAAWAQYYEQWGQAHGGSGAWRKGWPQPGDSALYSPGARNPKGAAAGAAGPVHARGGLTSTTGESSGGVRDQQLQQVAAEARIAAAADRGDIGAEYNTWSGTTTAGAVESFNYQTSAPALQRQSRPPNEGMESDKNVSTEEAVSGSAEEEEEEGSEFSFGALRGEVVPRRAAGAVPDVSWCSGAAGRRVSAPPGSAGITIAPNGPVAMAAGGQVADTIVAGLRGEDRANGEGREAGMGAGEDDAGELEDESWVFGDEDFSPDAAKVVDNLVVLLPPSQREQAQEQPSAGQGANNGPVSTPEAVAAAGARQRVQQSHPRQPAPVGAGTATPHAGTTAGGSGDSAAPWRWPYYGSYGPYDPAAAAYGSQGWSEYEGQQLQQGYGYSGGNGGYGTAGWGCQEPTQGYGPPVPPSPPPQPPQPDHPYAPHPGHHNEHHNNYYYGHRYGTVPGPYGQASYGSYSPYNQQLQAWYEGNVYPPSRSSRCAECLNRMLRDFVQQQYKWQEAYATWYEQYKQWYDEWLQDDAGVATATALAGA</sequence>
<feature type="region of interest" description="Disordered" evidence="6">
    <location>
        <begin position="776"/>
        <end position="828"/>
    </location>
</feature>
<evidence type="ECO:0000259" key="8">
    <source>
        <dbReference type="PROSITE" id="PS51194"/>
    </source>
</evidence>
<evidence type="ECO:0000256" key="2">
    <source>
        <dbReference type="ARBA" id="ARBA00022801"/>
    </source>
</evidence>
<feature type="region of interest" description="Disordered" evidence="6">
    <location>
        <begin position="1152"/>
        <end position="1189"/>
    </location>
</feature>
<dbReference type="CDD" id="cd18787">
    <property type="entry name" value="SF2_C_DEAD"/>
    <property type="match status" value="1"/>
</dbReference>
<dbReference type="InterPro" id="IPR011545">
    <property type="entry name" value="DEAD/DEAH_box_helicase_dom"/>
</dbReference>
<feature type="region of interest" description="Disordered" evidence="6">
    <location>
        <begin position="874"/>
        <end position="917"/>
    </location>
</feature>
<protein>
    <submittedName>
        <fullName evidence="10">Uncharacterized protein</fullName>
    </submittedName>
</protein>
<feature type="domain" description="Helicase C-terminal" evidence="8">
    <location>
        <begin position="331"/>
        <end position="479"/>
    </location>
</feature>
<dbReference type="SMART" id="SM00487">
    <property type="entry name" value="DEXDc"/>
    <property type="match status" value="1"/>
</dbReference>
<name>A0A8J4AQT5_9CHLO</name>
<evidence type="ECO:0000313" key="10">
    <source>
        <dbReference type="EMBL" id="GIL45497.1"/>
    </source>
</evidence>
<feature type="region of interest" description="Disordered" evidence="6">
    <location>
        <begin position="479"/>
        <end position="507"/>
    </location>
</feature>
<feature type="compositionally biased region" description="Pro residues" evidence="6">
    <location>
        <begin position="1164"/>
        <end position="1183"/>
    </location>
</feature>
<dbReference type="GO" id="GO:0005829">
    <property type="term" value="C:cytosol"/>
    <property type="evidence" value="ECO:0007669"/>
    <property type="project" value="TreeGrafter"/>
</dbReference>
<accession>A0A8J4AQT5</accession>
<dbReference type="Pfam" id="PF00270">
    <property type="entry name" value="DEAD"/>
    <property type="match status" value="1"/>
</dbReference>
<dbReference type="PROSITE" id="PS51194">
    <property type="entry name" value="HELICASE_CTER"/>
    <property type="match status" value="1"/>
</dbReference>
<dbReference type="PANTHER" id="PTHR47959">
    <property type="entry name" value="ATP-DEPENDENT RNA HELICASE RHLE-RELATED"/>
    <property type="match status" value="1"/>
</dbReference>
<evidence type="ECO:0000256" key="6">
    <source>
        <dbReference type="SAM" id="MobiDB-lite"/>
    </source>
</evidence>
<feature type="compositionally biased region" description="Polar residues" evidence="6">
    <location>
        <begin position="874"/>
        <end position="884"/>
    </location>
</feature>
<keyword evidence="11" id="KW-1185">Reference proteome</keyword>
<keyword evidence="1" id="KW-0547">Nucleotide-binding</keyword>
<keyword evidence="3" id="KW-0347">Helicase</keyword>
<feature type="compositionally biased region" description="Low complexity" evidence="6">
    <location>
        <begin position="1060"/>
        <end position="1072"/>
    </location>
</feature>
<feature type="compositionally biased region" description="Low complexity" evidence="6">
    <location>
        <begin position="1079"/>
        <end position="1092"/>
    </location>
</feature>
<dbReference type="PANTHER" id="PTHR47959:SF1">
    <property type="entry name" value="ATP-DEPENDENT RNA HELICASE DBPA"/>
    <property type="match status" value="1"/>
</dbReference>
<feature type="compositionally biased region" description="Pro residues" evidence="6">
    <location>
        <begin position="582"/>
        <end position="593"/>
    </location>
</feature>
<dbReference type="InterPro" id="IPR001650">
    <property type="entry name" value="Helicase_C-like"/>
</dbReference>
<feature type="compositionally biased region" description="Basic and acidic residues" evidence="6">
    <location>
        <begin position="635"/>
        <end position="648"/>
    </location>
</feature>
<feature type="region of interest" description="Disordered" evidence="6">
    <location>
        <begin position="619"/>
        <end position="648"/>
    </location>
</feature>
<dbReference type="EMBL" id="BNCO01000003">
    <property type="protein sequence ID" value="GIL45497.1"/>
    <property type="molecule type" value="Genomic_DNA"/>
</dbReference>